<evidence type="ECO:0000313" key="9">
    <source>
        <dbReference type="EMBL" id="TCV80007.1"/>
    </source>
</evidence>
<keyword evidence="1" id="KW-0808">Transferase</keyword>
<dbReference type="Gene3D" id="3.60.40.10">
    <property type="entry name" value="PPM-type phosphatase domain"/>
    <property type="match status" value="1"/>
</dbReference>
<dbReference type="PROSITE" id="PS51746">
    <property type="entry name" value="PPM_2"/>
    <property type="match status" value="1"/>
</dbReference>
<gene>
    <name evidence="9" type="ORF">EDE11_11923</name>
</gene>
<feature type="region of interest" description="Disordered" evidence="5">
    <location>
        <begin position="591"/>
        <end position="616"/>
    </location>
</feature>
<dbReference type="Pfam" id="PF13672">
    <property type="entry name" value="PP2C_2"/>
    <property type="match status" value="1"/>
</dbReference>
<sequence>MHHQLSVAIGQCSDKGLKDINQDFYGIYIPKEPQLSSKGIAIAVADGISSSDVSHIASQAAVTGFLEDYYCTSEAWSVKKSVHRVLTATNSWLHAQTRQNRHCYDKDRGYVCTLSAMIVKSTTAHLFHVGDTRIYRLRGRELEQLTDDHRLWISPQKSYLSRAMGIDSHLELDYRTVTVETGDVFVLATDGIYEFVCSQYLIDRIDASETDLDATAAAIVAEALDRGSDDNLTIQIVRIDNLPSPASGEVLSGLAELPFPPLLEARMQFDGYTIVRALHASSRSHLFLAVDNDTGHQVAIKTPSIDLRGDPAYLERFMMEDWIARRINSAHVLKPCAQSRRRNFLYVVTEFVDGQTLAQWMIDHPQPDLETVRGIVEQIGKGLRAFHRLEMLHQDLRPENIMIDTTGTVKIIDFGATRVAGIVEINPAEAPSQRLGTAQYSAPEYFLGDEGSQRSDLFSLAVITYQMLGGRLPYGADVAKCRSRADQNKLHYDELHYDHPQIPSWIDAAIRRAVHPDPYQRHGDVAEFLFDLRHPNQGFLNKTRAPLLERNPAIFWKSVAAMLAFTVIALALALGTSQQRLAMESSRLLNQRGDTNSPAMHVDRMAPPLPTPAPVH</sequence>
<evidence type="ECO:0000313" key="10">
    <source>
        <dbReference type="Proteomes" id="UP000295649"/>
    </source>
</evidence>
<dbReference type="EMBL" id="SMCN01000019">
    <property type="protein sequence ID" value="TCV80007.1"/>
    <property type="molecule type" value="Genomic_DNA"/>
</dbReference>
<dbReference type="CDD" id="cd14014">
    <property type="entry name" value="STKc_PknB_like"/>
    <property type="match status" value="1"/>
</dbReference>
<dbReference type="SUPFAM" id="SSF81606">
    <property type="entry name" value="PP2C-like"/>
    <property type="match status" value="1"/>
</dbReference>
<feature type="transmembrane region" description="Helical" evidence="6">
    <location>
        <begin position="554"/>
        <end position="574"/>
    </location>
</feature>
<dbReference type="SUPFAM" id="SSF56112">
    <property type="entry name" value="Protein kinase-like (PK-like)"/>
    <property type="match status" value="1"/>
</dbReference>
<dbReference type="PROSITE" id="PS00109">
    <property type="entry name" value="PROTEIN_KINASE_TYR"/>
    <property type="match status" value="1"/>
</dbReference>
<reference evidence="9 10" key="1">
    <citation type="submission" date="2019-03" db="EMBL/GenBank/DDBJ databases">
        <title>Systems level insights into methane cycling in arid and semi-arid ecosystems.</title>
        <authorList>
            <person name="Kalyuzhnaya M."/>
        </authorList>
    </citation>
    <scope>NUCLEOTIDE SEQUENCE [LARGE SCALE GENOMIC DNA]</scope>
    <source>
        <strain evidence="9 10">S-1</strain>
    </source>
</reference>
<evidence type="ECO:0000256" key="1">
    <source>
        <dbReference type="ARBA" id="ARBA00022679"/>
    </source>
</evidence>
<name>A0ABY2CM16_METMH</name>
<dbReference type="SMART" id="SM00332">
    <property type="entry name" value="PP2Cc"/>
    <property type="match status" value="1"/>
</dbReference>
<dbReference type="Proteomes" id="UP000295649">
    <property type="component" value="Unassembled WGS sequence"/>
</dbReference>
<organism evidence="9 10">
    <name type="scientific">Methylomonas methanica</name>
    <dbReference type="NCBI Taxonomy" id="421"/>
    <lineage>
        <taxon>Bacteria</taxon>
        <taxon>Pseudomonadati</taxon>
        <taxon>Pseudomonadota</taxon>
        <taxon>Gammaproteobacteria</taxon>
        <taxon>Methylococcales</taxon>
        <taxon>Methylococcaceae</taxon>
        <taxon>Methylomonas</taxon>
    </lineage>
</organism>
<dbReference type="Gene3D" id="1.10.510.10">
    <property type="entry name" value="Transferase(Phosphotransferase) domain 1"/>
    <property type="match status" value="1"/>
</dbReference>
<evidence type="ECO:0000256" key="3">
    <source>
        <dbReference type="ARBA" id="ARBA00022777"/>
    </source>
</evidence>
<evidence type="ECO:0000256" key="2">
    <source>
        <dbReference type="ARBA" id="ARBA00022741"/>
    </source>
</evidence>
<comment type="caution">
    <text evidence="9">The sequence shown here is derived from an EMBL/GenBank/DDBJ whole genome shotgun (WGS) entry which is preliminary data.</text>
</comment>
<evidence type="ECO:0000259" key="8">
    <source>
        <dbReference type="PROSITE" id="PS51746"/>
    </source>
</evidence>
<keyword evidence="3" id="KW-0418">Kinase</keyword>
<keyword evidence="6" id="KW-0472">Membrane</keyword>
<dbReference type="InterPro" id="IPR036457">
    <property type="entry name" value="PPM-type-like_dom_sf"/>
</dbReference>
<feature type="domain" description="PPM-type phosphatase" evidence="8">
    <location>
        <begin position="8"/>
        <end position="239"/>
    </location>
</feature>
<dbReference type="InterPro" id="IPR011009">
    <property type="entry name" value="Kinase-like_dom_sf"/>
</dbReference>
<evidence type="ECO:0000256" key="5">
    <source>
        <dbReference type="SAM" id="MobiDB-lite"/>
    </source>
</evidence>
<keyword evidence="6" id="KW-1133">Transmembrane helix</keyword>
<keyword evidence="6" id="KW-0812">Transmembrane</keyword>
<keyword evidence="4" id="KW-0067">ATP-binding</keyword>
<feature type="compositionally biased region" description="Pro residues" evidence="5">
    <location>
        <begin position="607"/>
        <end position="616"/>
    </location>
</feature>
<dbReference type="PANTHER" id="PTHR43289">
    <property type="entry name" value="MITOGEN-ACTIVATED PROTEIN KINASE KINASE KINASE 20-RELATED"/>
    <property type="match status" value="1"/>
</dbReference>
<dbReference type="PANTHER" id="PTHR43289:SF6">
    <property type="entry name" value="SERINE_THREONINE-PROTEIN KINASE NEKL-3"/>
    <property type="match status" value="1"/>
</dbReference>
<dbReference type="Gene3D" id="3.30.200.20">
    <property type="entry name" value="Phosphorylase Kinase, domain 1"/>
    <property type="match status" value="1"/>
</dbReference>
<feature type="domain" description="Protein kinase" evidence="7">
    <location>
        <begin position="272"/>
        <end position="537"/>
    </location>
</feature>
<dbReference type="InterPro" id="IPR000719">
    <property type="entry name" value="Prot_kinase_dom"/>
</dbReference>
<dbReference type="Pfam" id="PF00069">
    <property type="entry name" value="Pkinase"/>
    <property type="match status" value="1"/>
</dbReference>
<keyword evidence="2" id="KW-0547">Nucleotide-binding</keyword>
<dbReference type="InterPro" id="IPR001932">
    <property type="entry name" value="PPM-type_phosphatase-like_dom"/>
</dbReference>
<dbReference type="SMART" id="SM00331">
    <property type="entry name" value="PP2C_SIG"/>
    <property type="match status" value="1"/>
</dbReference>
<protein>
    <submittedName>
        <fullName evidence="9">Serine/threonine protein phosphatase PrpC</fullName>
    </submittedName>
</protein>
<dbReference type="CDD" id="cd00143">
    <property type="entry name" value="PP2Cc"/>
    <property type="match status" value="1"/>
</dbReference>
<dbReference type="PROSITE" id="PS50011">
    <property type="entry name" value="PROTEIN_KINASE_DOM"/>
    <property type="match status" value="1"/>
</dbReference>
<keyword evidence="10" id="KW-1185">Reference proteome</keyword>
<dbReference type="RefSeq" id="WP_082769121.1">
    <property type="nucleotide sequence ID" value="NZ_LUUF01000063.1"/>
</dbReference>
<evidence type="ECO:0000256" key="6">
    <source>
        <dbReference type="SAM" id="Phobius"/>
    </source>
</evidence>
<accession>A0ABY2CM16</accession>
<evidence type="ECO:0000259" key="7">
    <source>
        <dbReference type="PROSITE" id="PS50011"/>
    </source>
</evidence>
<dbReference type="InterPro" id="IPR008266">
    <property type="entry name" value="Tyr_kinase_AS"/>
</dbReference>
<evidence type="ECO:0000256" key="4">
    <source>
        <dbReference type="ARBA" id="ARBA00022840"/>
    </source>
</evidence>
<proteinExistence type="predicted"/>